<dbReference type="Proteomes" id="UP001274830">
    <property type="component" value="Unassembled WGS sequence"/>
</dbReference>
<dbReference type="EMBL" id="JAUTXT010000010">
    <property type="protein sequence ID" value="KAK3676375.1"/>
    <property type="molecule type" value="Genomic_DNA"/>
</dbReference>
<accession>A0AAE0WRB6</accession>
<gene>
    <name evidence="1" type="ORF">LTR78_003651</name>
</gene>
<evidence type="ECO:0000313" key="2">
    <source>
        <dbReference type="Proteomes" id="UP001274830"/>
    </source>
</evidence>
<name>A0AAE0WRB6_9PEZI</name>
<proteinExistence type="predicted"/>
<sequence>MMAEVELTEQESVLVTLAWESTSLTSEDKHGHHIIMSLLGLPAELRNAIYQYLDELQPGRHETVAPNVKLTPRICRASRWLRQETLPLYGDEDCYPEGDRISLWLETLGDAIKHVCSFQISRHWNISQPTRYQGHVGFYLRLELIGHVWQLRGGTYPVVKDRSGMRMESVELLQYAVRENVLGFLNGRERQQLHQLDIRYIAAAMEIVALHPVSTFDLQQSEAGRQGRRRIWSNMEEALMALRSHEATDVEAVTRPQFFTPY</sequence>
<keyword evidence="2" id="KW-1185">Reference proteome</keyword>
<organism evidence="1 2">
    <name type="scientific">Recurvomyces mirabilis</name>
    <dbReference type="NCBI Taxonomy" id="574656"/>
    <lineage>
        <taxon>Eukaryota</taxon>
        <taxon>Fungi</taxon>
        <taxon>Dikarya</taxon>
        <taxon>Ascomycota</taxon>
        <taxon>Pezizomycotina</taxon>
        <taxon>Dothideomycetes</taxon>
        <taxon>Dothideomycetidae</taxon>
        <taxon>Mycosphaerellales</taxon>
        <taxon>Teratosphaeriaceae</taxon>
        <taxon>Recurvomyces</taxon>
    </lineage>
</organism>
<evidence type="ECO:0000313" key="1">
    <source>
        <dbReference type="EMBL" id="KAK3676375.1"/>
    </source>
</evidence>
<reference evidence="1" key="1">
    <citation type="submission" date="2023-07" db="EMBL/GenBank/DDBJ databases">
        <title>Black Yeasts Isolated from many extreme environments.</title>
        <authorList>
            <person name="Coleine C."/>
            <person name="Stajich J.E."/>
            <person name="Selbmann L."/>
        </authorList>
    </citation>
    <scope>NUCLEOTIDE SEQUENCE</scope>
    <source>
        <strain evidence="1">CCFEE 5485</strain>
    </source>
</reference>
<evidence type="ECO:0008006" key="3">
    <source>
        <dbReference type="Google" id="ProtNLM"/>
    </source>
</evidence>
<protein>
    <recommendedName>
        <fullName evidence="3">F-box domain-containing protein</fullName>
    </recommendedName>
</protein>
<comment type="caution">
    <text evidence="1">The sequence shown here is derived from an EMBL/GenBank/DDBJ whole genome shotgun (WGS) entry which is preliminary data.</text>
</comment>
<dbReference type="AlphaFoldDB" id="A0AAE0WRB6"/>